<dbReference type="GO" id="GO:0000160">
    <property type="term" value="P:phosphorelay signal transduction system"/>
    <property type="evidence" value="ECO:0007669"/>
    <property type="project" value="InterPro"/>
</dbReference>
<dbReference type="STRING" id="1798540.A3B74_01970"/>
<accession>A0A1G2ANL3</accession>
<dbReference type="Gene3D" id="3.40.50.2300">
    <property type="match status" value="1"/>
</dbReference>
<dbReference type="EMBL" id="MHKB01000015">
    <property type="protein sequence ID" value="OGY78482.1"/>
    <property type="molecule type" value="Genomic_DNA"/>
</dbReference>
<dbReference type="CDD" id="cd17574">
    <property type="entry name" value="REC_OmpR"/>
    <property type="match status" value="1"/>
</dbReference>
<dbReference type="SMART" id="SM00448">
    <property type="entry name" value="REC"/>
    <property type="match status" value="1"/>
</dbReference>
<evidence type="ECO:0000313" key="5">
    <source>
        <dbReference type="Proteomes" id="UP000177165"/>
    </source>
</evidence>
<feature type="domain" description="Response regulatory" evidence="3">
    <location>
        <begin position="6"/>
        <end position="122"/>
    </location>
</feature>
<evidence type="ECO:0000256" key="2">
    <source>
        <dbReference type="PROSITE-ProRule" id="PRU00169"/>
    </source>
</evidence>
<dbReference type="Proteomes" id="UP000177165">
    <property type="component" value="Unassembled WGS sequence"/>
</dbReference>
<name>A0A1G2ANL3_9BACT</name>
<proteinExistence type="predicted"/>
<feature type="modified residue" description="4-aspartylphosphate" evidence="2">
    <location>
        <position position="55"/>
    </location>
</feature>
<dbReference type="InterPro" id="IPR050595">
    <property type="entry name" value="Bact_response_regulator"/>
</dbReference>
<evidence type="ECO:0000259" key="3">
    <source>
        <dbReference type="PROSITE" id="PS50110"/>
    </source>
</evidence>
<dbReference type="InterPro" id="IPR001789">
    <property type="entry name" value="Sig_transdc_resp-reg_receiver"/>
</dbReference>
<dbReference type="Pfam" id="PF00072">
    <property type="entry name" value="Response_reg"/>
    <property type="match status" value="1"/>
</dbReference>
<dbReference type="PROSITE" id="PS50110">
    <property type="entry name" value="RESPONSE_REGULATORY"/>
    <property type="match status" value="1"/>
</dbReference>
<dbReference type="SUPFAM" id="SSF52172">
    <property type="entry name" value="CheY-like"/>
    <property type="match status" value="1"/>
</dbReference>
<gene>
    <name evidence="4" type="ORF">A3B74_01970</name>
</gene>
<keyword evidence="1 2" id="KW-0597">Phosphoprotein</keyword>
<dbReference type="PANTHER" id="PTHR44591">
    <property type="entry name" value="STRESS RESPONSE REGULATOR PROTEIN 1"/>
    <property type="match status" value="1"/>
</dbReference>
<dbReference type="InterPro" id="IPR011006">
    <property type="entry name" value="CheY-like_superfamily"/>
</dbReference>
<dbReference type="PANTHER" id="PTHR44591:SF3">
    <property type="entry name" value="RESPONSE REGULATORY DOMAIN-CONTAINING PROTEIN"/>
    <property type="match status" value="1"/>
</dbReference>
<reference evidence="4 5" key="1">
    <citation type="journal article" date="2016" name="Nat. Commun.">
        <title>Thousands of microbial genomes shed light on interconnected biogeochemical processes in an aquifer system.</title>
        <authorList>
            <person name="Anantharaman K."/>
            <person name="Brown C.T."/>
            <person name="Hug L.A."/>
            <person name="Sharon I."/>
            <person name="Castelle C.J."/>
            <person name="Probst A.J."/>
            <person name="Thomas B.C."/>
            <person name="Singh A."/>
            <person name="Wilkins M.J."/>
            <person name="Karaoz U."/>
            <person name="Brodie E.L."/>
            <person name="Williams K.H."/>
            <person name="Hubbard S.S."/>
            <person name="Banfield J.F."/>
        </authorList>
    </citation>
    <scope>NUCLEOTIDE SEQUENCE [LARGE SCALE GENOMIC DNA]</scope>
</reference>
<evidence type="ECO:0000256" key="1">
    <source>
        <dbReference type="ARBA" id="ARBA00022553"/>
    </source>
</evidence>
<evidence type="ECO:0000313" key="4">
    <source>
        <dbReference type="EMBL" id="OGY78482.1"/>
    </source>
</evidence>
<dbReference type="AlphaFoldDB" id="A0A1G2ANL3"/>
<comment type="caution">
    <text evidence="4">The sequence shown here is derived from an EMBL/GenBank/DDBJ whole genome shotgun (WGS) entry which is preliminary data.</text>
</comment>
<protein>
    <recommendedName>
        <fullName evidence="3">Response regulatory domain-containing protein</fullName>
    </recommendedName>
</protein>
<organism evidence="4 5">
    <name type="scientific">Candidatus Kerfeldbacteria bacterium RIFCSPHIGHO2_02_FULL_42_14</name>
    <dbReference type="NCBI Taxonomy" id="1798540"/>
    <lineage>
        <taxon>Bacteria</taxon>
        <taxon>Candidatus Kerfeldiibacteriota</taxon>
    </lineage>
</organism>
<sequence length="126" mass="14745">MREKKKVLLVEDDKMLSDLAYMQLFRDGFDVEIVIDGESVLPKIQRWMPDIILLDIRLPDMDGFEVMEQLRKSEQFHSIPTIIISNFDQESFRNRARELGAADYLIKANLDTHAISEKVKEILHII</sequence>